<keyword evidence="1" id="KW-0474">Menaquinone biosynthesis</keyword>
<proteinExistence type="inferred from homology"/>
<evidence type="ECO:0000313" key="3">
    <source>
        <dbReference type="EMBL" id="SVB72799.1"/>
    </source>
</evidence>
<name>A0A382GD07_9ZZZZ</name>
<reference evidence="3" key="1">
    <citation type="submission" date="2018-05" db="EMBL/GenBank/DDBJ databases">
        <authorList>
            <person name="Lanie J.A."/>
            <person name="Ng W.-L."/>
            <person name="Kazmierczak K.M."/>
            <person name="Andrzejewski T.M."/>
            <person name="Davidsen T.M."/>
            <person name="Wayne K.J."/>
            <person name="Tettelin H."/>
            <person name="Glass J.I."/>
            <person name="Rusch D."/>
            <person name="Podicherti R."/>
            <person name="Tsui H.-C.T."/>
            <person name="Winkler M.E."/>
        </authorList>
    </citation>
    <scope>NUCLEOTIDE SEQUENCE</scope>
</reference>
<dbReference type="PANTHER" id="PTHR37690">
    <property type="entry name" value="CHORISMATE DEHYDRATASE"/>
    <property type="match status" value="1"/>
</dbReference>
<dbReference type="Gene3D" id="3.40.190.10">
    <property type="entry name" value="Periplasmic binding protein-like II"/>
    <property type="match status" value="2"/>
</dbReference>
<dbReference type="GO" id="GO:0009234">
    <property type="term" value="P:menaquinone biosynthetic process"/>
    <property type="evidence" value="ECO:0007669"/>
    <property type="project" value="UniProtKB-KW"/>
</dbReference>
<dbReference type="EMBL" id="UINC01054737">
    <property type="protein sequence ID" value="SVB72799.1"/>
    <property type="molecule type" value="Genomic_DNA"/>
</dbReference>
<sequence>MGESMAMSIGSVPYLNSVPLTCGIEDETDFLPPSRLAKRLRAGELAAGLVSITEVLYNDLYDILDGIAVASDGPVKSVFVAYKKPLEQVETIHCDTASLSSVNLLKVTLAKRGLSPRFEPFGDYDRAAERDAVLLIGNPGLKFLRSPHEHKILDLGQAWREETGLPFVFAVWAIRSDQRPPGLGRKLLQAKRDGLAKLDEIIATHPEFDAELRAAYLREHIHFDLGDREKQGIARFVERLRTVTDEPVYEPKYIPGF</sequence>
<dbReference type="CDD" id="cd13634">
    <property type="entry name" value="PBP2_Sco4506"/>
    <property type="match status" value="1"/>
</dbReference>
<dbReference type="InterPro" id="IPR003773">
    <property type="entry name" value="Menaquinone_biosynth"/>
</dbReference>
<evidence type="ECO:0000256" key="2">
    <source>
        <dbReference type="ARBA" id="ARBA00023239"/>
    </source>
</evidence>
<keyword evidence="2" id="KW-0456">Lyase</keyword>
<accession>A0A382GD07</accession>
<dbReference type="Pfam" id="PF02621">
    <property type="entry name" value="VitK2_biosynth"/>
    <property type="match status" value="1"/>
</dbReference>
<evidence type="ECO:0000256" key="1">
    <source>
        <dbReference type="ARBA" id="ARBA00022428"/>
    </source>
</evidence>
<gene>
    <name evidence="3" type="ORF">METZ01_LOCUS225653</name>
</gene>
<dbReference type="GO" id="GO:0016829">
    <property type="term" value="F:lyase activity"/>
    <property type="evidence" value="ECO:0007669"/>
    <property type="project" value="UniProtKB-KW"/>
</dbReference>
<dbReference type="PANTHER" id="PTHR37690:SF1">
    <property type="entry name" value="CHORISMATE DEHYDRATASE"/>
    <property type="match status" value="1"/>
</dbReference>
<protein>
    <recommendedName>
        <fullName evidence="4">Chorismate dehydratase</fullName>
    </recommendedName>
</protein>
<organism evidence="3">
    <name type="scientific">marine metagenome</name>
    <dbReference type="NCBI Taxonomy" id="408172"/>
    <lineage>
        <taxon>unclassified sequences</taxon>
        <taxon>metagenomes</taxon>
        <taxon>ecological metagenomes</taxon>
    </lineage>
</organism>
<dbReference type="SUPFAM" id="SSF53850">
    <property type="entry name" value="Periplasmic binding protein-like II"/>
    <property type="match status" value="1"/>
</dbReference>
<dbReference type="InterPro" id="IPR030868">
    <property type="entry name" value="MqnA"/>
</dbReference>
<dbReference type="HAMAP" id="MF_00995">
    <property type="entry name" value="MqnA"/>
    <property type="match status" value="1"/>
</dbReference>
<dbReference type="AlphaFoldDB" id="A0A382GD07"/>
<evidence type="ECO:0008006" key="4">
    <source>
        <dbReference type="Google" id="ProtNLM"/>
    </source>
</evidence>